<dbReference type="PROSITE" id="PS50801">
    <property type="entry name" value="STAS"/>
    <property type="match status" value="1"/>
</dbReference>
<organism evidence="4 5">
    <name type="scientific">Nocardiopsis metallicus</name>
    <dbReference type="NCBI Taxonomy" id="179819"/>
    <lineage>
        <taxon>Bacteria</taxon>
        <taxon>Bacillati</taxon>
        <taxon>Actinomycetota</taxon>
        <taxon>Actinomycetes</taxon>
        <taxon>Streptosporangiales</taxon>
        <taxon>Nocardiopsidaceae</taxon>
        <taxon>Nocardiopsis</taxon>
    </lineage>
</organism>
<keyword evidence="5" id="KW-1185">Reference proteome</keyword>
<dbReference type="Gene3D" id="3.30.750.24">
    <property type="entry name" value="STAS domain"/>
    <property type="match status" value="1"/>
</dbReference>
<dbReference type="GO" id="GO:0043856">
    <property type="term" value="F:anti-sigma factor antagonist activity"/>
    <property type="evidence" value="ECO:0007669"/>
    <property type="project" value="InterPro"/>
</dbReference>
<protein>
    <recommendedName>
        <fullName evidence="2">Anti-sigma factor antagonist</fullName>
    </recommendedName>
</protein>
<dbReference type="CDD" id="cd07043">
    <property type="entry name" value="STAS_anti-anti-sigma_factors"/>
    <property type="match status" value="1"/>
</dbReference>
<sequence length="118" mass="12701">MPDLTISSTLHESGRVLALDGEIDMATEGRFQEAVTEALTTQPFGRVVLDCSDLRFIDSSGLRVLIRAHKTAKEQQALLVIAAPVPRVMQTLRVTSLDTRIPVFASVAQALAAPQTAS</sequence>
<gene>
    <name evidence="4" type="ORF">HNR07_006259</name>
</gene>
<name>A0A840WFV9_9ACTN</name>
<dbReference type="AlphaFoldDB" id="A0A840WFV9"/>
<dbReference type="Proteomes" id="UP000579647">
    <property type="component" value="Unassembled WGS sequence"/>
</dbReference>
<accession>A0A840WFV9</accession>
<dbReference type="Pfam" id="PF01740">
    <property type="entry name" value="STAS"/>
    <property type="match status" value="1"/>
</dbReference>
<dbReference type="EMBL" id="JACHDO010000001">
    <property type="protein sequence ID" value="MBB5495122.1"/>
    <property type="molecule type" value="Genomic_DNA"/>
</dbReference>
<comment type="similarity">
    <text evidence="1 2">Belongs to the anti-sigma-factor antagonist family.</text>
</comment>
<dbReference type="InterPro" id="IPR036513">
    <property type="entry name" value="STAS_dom_sf"/>
</dbReference>
<evidence type="ECO:0000313" key="4">
    <source>
        <dbReference type="EMBL" id="MBB5495122.1"/>
    </source>
</evidence>
<evidence type="ECO:0000256" key="2">
    <source>
        <dbReference type="RuleBase" id="RU003749"/>
    </source>
</evidence>
<dbReference type="InterPro" id="IPR002645">
    <property type="entry name" value="STAS_dom"/>
</dbReference>
<feature type="domain" description="STAS" evidence="3">
    <location>
        <begin position="4"/>
        <end position="114"/>
    </location>
</feature>
<proteinExistence type="inferred from homology"/>
<dbReference type="RefSeq" id="WP_017583014.1">
    <property type="nucleotide sequence ID" value="NZ_BAAAKM010000115.1"/>
</dbReference>
<dbReference type="NCBIfam" id="TIGR00377">
    <property type="entry name" value="ant_ant_sig"/>
    <property type="match status" value="1"/>
</dbReference>
<reference evidence="4 5" key="1">
    <citation type="submission" date="2020-08" db="EMBL/GenBank/DDBJ databases">
        <title>Sequencing the genomes of 1000 actinobacteria strains.</title>
        <authorList>
            <person name="Klenk H.-P."/>
        </authorList>
    </citation>
    <scope>NUCLEOTIDE SEQUENCE [LARGE SCALE GENOMIC DNA]</scope>
    <source>
        <strain evidence="4 5">DSM 44598</strain>
    </source>
</reference>
<evidence type="ECO:0000313" key="5">
    <source>
        <dbReference type="Proteomes" id="UP000579647"/>
    </source>
</evidence>
<dbReference type="PANTHER" id="PTHR33495">
    <property type="entry name" value="ANTI-SIGMA FACTOR ANTAGONIST TM_1081-RELATED-RELATED"/>
    <property type="match status" value="1"/>
</dbReference>
<evidence type="ECO:0000259" key="3">
    <source>
        <dbReference type="PROSITE" id="PS50801"/>
    </source>
</evidence>
<comment type="caution">
    <text evidence="4">The sequence shown here is derived from an EMBL/GenBank/DDBJ whole genome shotgun (WGS) entry which is preliminary data.</text>
</comment>
<dbReference type="PANTHER" id="PTHR33495:SF2">
    <property type="entry name" value="ANTI-SIGMA FACTOR ANTAGONIST TM_1081-RELATED"/>
    <property type="match status" value="1"/>
</dbReference>
<evidence type="ECO:0000256" key="1">
    <source>
        <dbReference type="ARBA" id="ARBA00009013"/>
    </source>
</evidence>
<dbReference type="InterPro" id="IPR003658">
    <property type="entry name" value="Anti-sigma_ant"/>
</dbReference>
<dbReference type="SUPFAM" id="SSF52091">
    <property type="entry name" value="SpoIIaa-like"/>
    <property type="match status" value="1"/>
</dbReference>